<proteinExistence type="predicted"/>
<protein>
    <submittedName>
        <fullName evidence="1">Uncharacterized protein</fullName>
    </submittedName>
</protein>
<accession>A0A4Y5FI03</accession>
<gene>
    <name evidence="1" type="ORF">UCC3521_0146</name>
</gene>
<reference evidence="1 2" key="1">
    <citation type="submission" date="2019-02" db="EMBL/GenBank/DDBJ databases">
        <title>Isolation of virulent Lactobacillus brevis phages.</title>
        <authorList>
            <person name="Feyereisen M."/>
            <person name="Mahony J."/>
            <person name="O'Sullivan T."/>
            <person name="van Sinderen D."/>
        </authorList>
    </citation>
    <scope>NUCLEOTIDE SEQUENCE [LARGE SCALE GENOMIC DNA]</scope>
</reference>
<organism evidence="1 2">
    <name type="scientific">Lactobacillus phage 3-521</name>
    <dbReference type="NCBI Taxonomy" id="2510943"/>
    <lineage>
        <taxon>Viruses</taxon>
        <taxon>Duplodnaviria</taxon>
        <taxon>Heunggongvirae</taxon>
        <taxon>Uroviricota</taxon>
        <taxon>Caudoviricetes</taxon>
        <taxon>Herelleviridae</taxon>
        <taxon>Watanabevirus</taxon>
        <taxon>Watanabevirus wv3521</taxon>
    </lineage>
</organism>
<dbReference type="EMBL" id="MK504444">
    <property type="protein sequence ID" value="QBJ03684.1"/>
    <property type="molecule type" value="Genomic_DNA"/>
</dbReference>
<keyword evidence="2" id="KW-1185">Reference proteome</keyword>
<sequence length="159" mass="18358">MANINEHFEEISTIITRSLPYFDEKVQKELIFLRDKVIPCQLTDSCGLVDLAKLLFNQPRYFGIYGALIDLNNSLPVQEQTDMVAHSVSPETLQGILGASHDIASDDFWQHESDDVFYCDGDKQTCIDNFIEAYSVRDLLQYCTLYFVPRDSMYYLVMF</sequence>
<evidence type="ECO:0000313" key="2">
    <source>
        <dbReference type="Proteomes" id="UP000309991"/>
    </source>
</evidence>
<evidence type="ECO:0000313" key="1">
    <source>
        <dbReference type="EMBL" id="QBJ03684.1"/>
    </source>
</evidence>
<name>A0A4Y5FI03_9CAUD</name>
<dbReference type="Proteomes" id="UP000309991">
    <property type="component" value="Segment"/>
</dbReference>